<dbReference type="SUPFAM" id="SSF54373">
    <property type="entry name" value="FAD-linked reductases, C-terminal domain"/>
    <property type="match status" value="1"/>
</dbReference>
<dbReference type="InterPro" id="IPR050281">
    <property type="entry name" value="Flavin_monoamine_oxidase"/>
</dbReference>
<sequence>MSLPGPGSRRTAPEAPGAVTDTLVVGAGMAGLYAARELHRAGRDVVVLEVRDRVGGRVWSDRWEGGTIDLGASWIHGVEGNPVADLAREAGAGTLVNNAGTLDYGVRAGAVHYGADGRRLTPAECRERQRDHEAVSAGLFALARTADPDESLASGLRRALADSGLTPARALRVLHARCRMAEDDWGAGAEELCLSGLVTGQDHEGDEVVFPDGYGQLTRHLATGLDVRLGHRVTRVEHGDGGVTVHIDGQGVLTARRALITLPLGVLKEGSVTFDPALPEPKLRAVERLGMGLYDKLFLRFPRPFWDESEVIGQEGTPHGAFANWYDLRHVVGAPVLLALNGGPVARRLQDLDDTAVVRAALNCLRGLYGERVEEPSAHRVTRWGTDPYARGAYSYPAVGSLPGDHDALAAPVGGRLHFAGEATSADHSSTVHGAVLSGLREARRILGTDGGTGGSADTAR</sequence>
<keyword evidence="2" id="KW-0560">Oxidoreductase</keyword>
<evidence type="ECO:0000313" key="5">
    <source>
        <dbReference type="EMBL" id="PHQ52931.1"/>
    </source>
</evidence>
<dbReference type="PANTHER" id="PTHR10742:SF410">
    <property type="entry name" value="LYSINE-SPECIFIC HISTONE DEMETHYLASE 2"/>
    <property type="match status" value="1"/>
</dbReference>
<evidence type="ECO:0000256" key="1">
    <source>
        <dbReference type="ARBA" id="ARBA00001974"/>
    </source>
</evidence>
<gene>
    <name evidence="5" type="ORF">BLA24_05105</name>
</gene>
<dbReference type="SUPFAM" id="SSF51905">
    <property type="entry name" value="FAD/NAD(P)-binding domain"/>
    <property type="match status" value="1"/>
</dbReference>
<dbReference type="RefSeq" id="WP_099197951.1">
    <property type="nucleotide sequence ID" value="NZ_JBIRXA010000031.1"/>
</dbReference>
<reference evidence="5 6" key="1">
    <citation type="journal article" date="2017" name="Biochemistry">
        <title>Identification of the Biosynthetic Pathway for the Antibiotic Bicyclomycin.</title>
        <authorList>
            <person name="Patteson J."/>
            <person name="Cai W."/>
            <person name="Johnson R.A."/>
            <person name="Santa Maria K."/>
            <person name="Li B."/>
        </authorList>
    </citation>
    <scope>NUCLEOTIDE SEQUENCE [LARGE SCALE GENOMIC DNA]</scope>
    <source>
        <strain evidence="5 6">ATCC 21532</strain>
    </source>
</reference>
<dbReference type="OrthoDB" id="337830at2"/>
<organism evidence="5 6">
    <name type="scientific">Streptomyces cinnamoneus</name>
    <name type="common">Streptoverticillium cinnamoneum</name>
    <dbReference type="NCBI Taxonomy" id="53446"/>
    <lineage>
        <taxon>Bacteria</taxon>
        <taxon>Bacillati</taxon>
        <taxon>Actinomycetota</taxon>
        <taxon>Actinomycetes</taxon>
        <taxon>Kitasatosporales</taxon>
        <taxon>Streptomycetaceae</taxon>
        <taxon>Streptomyces</taxon>
        <taxon>Streptomyces cinnamoneus group</taxon>
    </lineage>
</organism>
<keyword evidence="6" id="KW-1185">Reference proteome</keyword>
<proteinExistence type="predicted"/>
<feature type="domain" description="Amine oxidase" evidence="4">
    <location>
        <begin position="29"/>
        <end position="447"/>
    </location>
</feature>
<evidence type="ECO:0000259" key="4">
    <source>
        <dbReference type="Pfam" id="PF01593"/>
    </source>
</evidence>
<accession>A0A2G1XP08</accession>
<protein>
    <recommendedName>
        <fullName evidence="4">Amine oxidase domain-containing protein</fullName>
    </recommendedName>
</protein>
<evidence type="ECO:0000313" key="6">
    <source>
        <dbReference type="Proteomes" id="UP000222531"/>
    </source>
</evidence>
<dbReference type="GO" id="GO:0016491">
    <property type="term" value="F:oxidoreductase activity"/>
    <property type="evidence" value="ECO:0007669"/>
    <property type="project" value="UniProtKB-KW"/>
</dbReference>
<dbReference type="InterPro" id="IPR002937">
    <property type="entry name" value="Amino_oxidase"/>
</dbReference>
<feature type="binding site" evidence="3">
    <location>
        <position position="233"/>
    </location>
    <ligand>
        <name>FAD</name>
        <dbReference type="ChEBI" id="CHEBI:57692"/>
    </ligand>
</feature>
<comment type="cofactor">
    <cofactor evidence="1">
        <name>FAD</name>
        <dbReference type="ChEBI" id="CHEBI:57692"/>
    </cofactor>
</comment>
<dbReference type="Pfam" id="PF01593">
    <property type="entry name" value="Amino_oxidase"/>
    <property type="match status" value="1"/>
</dbReference>
<dbReference type="Proteomes" id="UP000222531">
    <property type="component" value="Unassembled WGS sequence"/>
</dbReference>
<dbReference type="EMBL" id="NHZO01000070">
    <property type="protein sequence ID" value="PHQ52931.1"/>
    <property type="molecule type" value="Genomic_DNA"/>
</dbReference>
<dbReference type="PRINTS" id="PR00757">
    <property type="entry name" value="AMINEOXDASEF"/>
</dbReference>
<evidence type="ECO:0000256" key="3">
    <source>
        <dbReference type="PIRSR" id="PIRSR601613-1"/>
    </source>
</evidence>
<dbReference type="AlphaFoldDB" id="A0A2G1XP08"/>
<dbReference type="Gene3D" id="3.90.660.10">
    <property type="match status" value="1"/>
</dbReference>
<dbReference type="PANTHER" id="PTHR10742">
    <property type="entry name" value="FLAVIN MONOAMINE OXIDASE"/>
    <property type="match status" value="1"/>
</dbReference>
<dbReference type="Gene3D" id="3.50.50.60">
    <property type="entry name" value="FAD/NAD(P)-binding domain"/>
    <property type="match status" value="1"/>
</dbReference>
<evidence type="ECO:0000256" key="2">
    <source>
        <dbReference type="ARBA" id="ARBA00023002"/>
    </source>
</evidence>
<dbReference type="InterPro" id="IPR036188">
    <property type="entry name" value="FAD/NAD-bd_sf"/>
</dbReference>
<comment type="caution">
    <text evidence="5">The sequence shown here is derived from an EMBL/GenBank/DDBJ whole genome shotgun (WGS) entry which is preliminary data.</text>
</comment>
<name>A0A2G1XP08_STRCJ</name>
<dbReference type="InterPro" id="IPR001613">
    <property type="entry name" value="Flavin_amine_oxidase"/>
</dbReference>